<dbReference type="InterPro" id="IPR001138">
    <property type="entry name" value="Zn2Cys6_DnaBD"/>
</dbReference>
<sequence>MGGGEVFACPRATALPVHPAEVPRGAPFVALPGAPGGAEGGVGMRPQGAVEEASYAAGEGSLQPATAVCPQMGLPMAVAPSMGAATAPAAYPGARAAMGDPRMGGVQQQALFRPMAVGMQWPVGMEAMGLLPDRQPAEESAGRKAKKWACMECHKAKAACEGDPCRRCVRLGKKCVPQERPPPGKRRRNNRGAPTGPVVVVQPRDRFAQAPGPVPVLAGPPMVGLPIGAVPGVGKPVGYSAPA</sequence>
<name>A0A0D3KUV3_EMIH1</name>
<dbReference type="EnsemblProtists" id="EOD39538">
    <property type="protein sequence ID" value="EOD39538"/>
    <property type="gene ID" value="EMIHUDRAFT_433418"/>
</dbReference>
<proteinExistence type="predicted"/>
<dbReference type="RefSeq" id="XP_005791967.1">
    <property type="nucleotide sequence ID" value="XM_005791910.1"/>
</dbReference>
<reference evidence="3" key="1">
    <citation type="journal article" date="2013" name="Nature">
        <title>Pan genome of the phytoplankton Emiliania underpins its global distribution.</title>
        <authorList>
            <person name="Read B.A."/>
            <person name="Kegel J."/>
            <person name="Klute M.J."/>
            <person name="Kuo A."/>
            <person name="Lefebvre S.C."/>
            <person name="Maumus F."/>
            <person name="Mayer C."/>
            <person name="Miller J."/>
            <person name="Monier A."/>
            <person name="Salamov A."/>
            <person name="Young J."/>
            <person name="Aguilar M."/>
            <person name="Claverie J.M."/>
            <person name="Frickenhaus S."/>
            <person name="Gonzalez K."/>
            <person name="Herman E.K."/>
            <person name="Lin Y.C."/>
            <person name="Napier J."/>
            <person name="Ogata H."/>
            <person name="Sarno A.F."/>
            <person name="Shmutz J."/>
            <person name="Schroeder D."/>
            <person name="de Vargas C."/>
            <person name="Verret F."/>
            <person name="von Dassow P."/>
            <person name="Valentin K."/>
            <person name="Van de Peer Y."/>
            <person name="Wheeler G."/>
            <person name="Dacks J.B."/>
            <person name="Delwiche C.F."/>
            <person name="Dyhrman S.T."/>
            <person name="Glockner G."/>
            <person name="John U."/>
            <person name="Richards T."/>
            <person name="Worden A.Z."/>
            <person name="Zhang X."/>
            <person name="Grigoriev I.V."/>
            <person name="Allen A.E."/>
            <person name="Bidle K."/>
            <person name="Borodovsky M."/>
            <person name="Bowler C."/>
            <person name="Brownlee C."/>
            <person name="Cock J.M."/>
            <person name="Elias M."/>
            <person name="Gladyshev V.N."/>
            <person name="Groth M."/>
            <person name="Guda C."/>
            <person name="Hadaegh A."/>
            <person name="Iglesias-Rodriguez M.D."/>
            <person name="Jenkins J."/>
            <person name="Jones B.M."/>
            <person name="Lawson T."/>
            <person name="Leese F."/>
            <person name="Lindquist E."/>
            <person name="Lobanov A."/>
            <person name="Lomsadze A."/>
            <person name="Malik S.B."/>
            <person name="Marsh M.E."/>
            <person name="Mackinder L."/>
            <person name="Mock T."/>
            <person name="Mueller-Roeber B."/>
            <person name="Pagarete A."/>
            <person name="Parker M."/>
            <person name="Probert I."/>
            <person name="Quesneville H."/>
            <person name="Raines C."/>
            <person name="Rensing S.A."/>
            <person name="Riano-Pachon D.M."/>
            <person name="Richier S."/>
            <person name="Rokitta S."/>
            <person name="Shiraiwa Y."/>
            <person name="Soanes D.M."/>
            <person name="van der Giezen M."/>
            <person name="Wahlund T.M."/>
            <person name="Williams B."/>
            <person name="Wilson W."/>
            <person name="Wolfe G."/>
            <person name="Wurch L.L."/>
        </authorList>
    </citation>
    <scope>NUCLEOTIDE SEQUENCE</scope>
</reference>
<dbReference type="InterPro" id="IPR036864">
    <property type="entry name" value="Zn2-C6_fun-type_DNA-bd_sf"/>
</dbReference>
<dbReference type="HOGENOM" id="CLU_1144343_0_0_1"/>
<protein>
    <recommendedName>
        <fullName evidence="4">Zn(2)-C6 fungal-type domain-containing protein</fullName>
    </recommendedName>
</protein>
<evidence type="ECO:0000313" key="2">
    <source>
        <dbReference type="EnsemblProtists" id="EOD39538"/>
    </source>
</evidence>
<dbReference type="PaxDb" id="2903-EOD39538"/>
<accession>A0A0D3KUV3</accession>
<dbReference type="AlphaFoldDB" id="A0A0D3KUV3"/>
<feature type="region of interest" description="Disordered" evidence="1">
    <location>
        <begin position="175"/>
        <end position="203"/>
    </location>
</feature>
<reference evidence="2" key="2">
    <citation type="submission" date="2024-10" db="UniProtKB">
        <authorList>
            <consortium name="EnsemblProtists"/>
        </authorList>
    </citation>
    <scope>IDENTIFICATION</scope>
</reference>
<organism evidence="2 3">
    <name type="scientific">Emiliania huxleyi (strain CCMP1516)</name>
    <dbReference type="NCBI Taxonomy" id="280463"/>
    <lineage>
        <taxon>Eukaryota</taxon>
        <taxon>Haptista</taxon>
        <taxon>Haptophyta</taxon>
        <taxon>Prymnesiophyceae</taxon>
        <taxon>Isochrysidales</taxon>
        <taxon>Noelaerhabdaceae</taxon>
        <taxon>Emiliania</taxon>
    </lineage>
</organism>
<keyword evidence="3" id="KW-1185">Reference proteome</keyword>
<dbReference type="SUPFAM" id="SSF57701">
    <property type="entry name" value="Zn2/Cys6 DNA-binding domain"/>
    <property type="match status" value="1"/>
</dbReference>
<dbReference type="KEGG" id="ehx:EMIHUDRAFT_433418"/>
<dbReference type="GO" id="GO:0000981">
    <property type="term" value="F:DNA-binding transcription factor activity, RNA polymerase II-specific"/>
    <property type="evidence" value="ECO:0007669"/>
    <property type="project" value="InterPro"/>
</dbReference>
<evidence type="ECO:0000256" key="1">
    <source>
        <dbReference type="SAM" id="MobiDB-lite"/>
    </source>
</evidence>
<evidence type="ECO:0008006" key="4">
    <source>
        <dbReference type="Google" id="ProtNLM"/>
    </source>
</evidence>
<dbReference type="GO" id="GO:0008270">
    <property type="term" value="F:zinc ion binding"/>
    <property type="evidence" value="ECO:0007669"/>
    <property type="project" value="InterPro"/>
</dbReference>
<evidence type="ECO:0000313" key="3">
    <source>
        <dbReference type="Proteomes" id="UP000013827"/>
    </source>
</evidence>
<dbReference type="GeneID" id="17284809"/>
<dbReference type="Proteomes" id="UP000013827">
    <property type="component" value="Unassembled WGS sequence"/>
</dbReference>
<dbReference type="CDD" id="cd00067">
    <property type="entry name" value="GAL4"/>
    <property type="match status" value="1"/>
</dbReference>